<proteinExistence type="predicted"/>
<keyword evidence="3" id="KW-1185">Reference proteome</keyword>
<accession>F0ZAJ4</accession>
<dbReference type="OrthoDB" id="20527at2759"/>
<feature type="signal peptide" evidence="1">
    <location>
        <begin position="1"/>
        <end position="20"/>
    </location>
</feature>
<dbReference type="AlphaFoldDB" id="F0ZAJ4"/>
<dbReference type="InParanoid" id="F0ZAJ4"/>
<dbReference type="GeneID" id="10506215"/>
<evidence type="ECO:0000313" key="2">
    <source>
        <dbReference type="EMBL" id="EGC39011.1"/>
    </source>
</evidence>
<keyword evidence="1" id="KW-0732">Signal</keyword>
<reference evidence="3" key="1">
    <citation type="journal article" date="2011" name="Genome Biol.">
        <title>Comparative genomics of the social amoebae Dictyostelium discoideum and Dictyostelium purpureum.</title>
        <authorList>
            <consortium name="US DOE Joint Genome Institute (JGI-PGF)"/>
            <person name="Sucgang R."/>
            <person name="Kuo A."/>
            <person name="Tian X."/>
            <person name="Salerno W."/>
            <person name="Parikh A."/>
            <person name="Feasley C.L."/>
            <person name="Dalin E."/>
            <person name="Tu H."/>
            <person name="Huang E."/>
            <person name="Barry K."/>
            <person name="Lindquist E."/>
            <person name="Shapiro H."/>
            <person name="Bruce D."/>
            <person name="Schmutz J."/>
            <person name="Salamov A."/>
            <person name="Fey P."/>
            <person name="Gaudet P."/>
            <person name="Anjard C."/>
            <person name="Babu M.M."/>
            <person name="Basu S."/>
            <person name="Bushmanova Y."/>
            <person name="van der Wel H."/>
            <person name="Katoh-Kurasawa M."/>
            <person name="Dinh C."/>
            <person name="Coutinho P.M."/>
            <person name="Saito T."/>
            <person name="Elias M."/>
            <person name="Schaap P."/>
            <person name="Kay R.R."/>
            <person name="Henrissat B."/>
            <person name="Eichinger L."/>
            <person name="Rivero F."/>
            <person name="Putnam N.H."/>
            <person name="West C.M."/>
            <person name="Loomis W.F."/>
            <person name="Chisholm R.L."/>
            <person name="Shaulsky G."/>
            <person name="Strassmann J.E."/>
            <person name="Queller D.C."/>
            <person name="Kuspa A."/>
            <person name="Grigoriev I.V."/>
        </authorList>
    </citation>
    <scope>NUCLEOTIDE SEQUENCE [LARGE SCALE GENOMIC DNA]</scope>
    <source>
        <strain evidence="3">QSDP1</strain>
    </source>
</reference>
<name>F0ZAJ4_DICPU</name>
<dbReference type="VEuPathDB" id="AmoebaDB:DICPUDRAFT_96696"/>
<evidence type="ECO:0000256" key="1">
    <source>
        <dbReference type="SAM" id="SignalP"/>
    </source>
</evidence>
<dbReference type="RefSeq" id="XP_003284464.1">
    <property type="nucleotide sequence ID" value="XM_003284416.1"/>
</dbReference>
<sequence length="163" mass="19164">MLKILTVILLGFLLLKLIKCELIKELIKIDEYDDVESKGNIIYKTNSNNYVIFSSFEGNLYKMQVNSREIEVKRNFKSLFYLNQKSSGFFDEVNNIFYLATQTNYTSIQISVFNSLNLNYINSFFIYNEMLPFIDNSLTLDDNNQIILITPNNIIKIEMEINY</sequence>
<dbReference type="EMBL" id="GL870965">
    <property type="protein sequence ID" value="EGC39011.1"/>
    <property type="molecule type" value="Genomic_DNA"/>
</dbReference>
<dbReference type="Proteomes" id="UP000001064">
    <property type="component" value="Unassembled WGS sequence"/>
</dbReference>
<evidence type="ECO:0000313" key="3">
    <source>
        <dbReference type="Proteomes" id="UP000001064"/>
    </source>
</evidence>
<dbReference type="KEGG" id="dpp:DICPUDRAFT_96696"/>
<feature type="chain" id="PRO_5003265004" evidence="1">
    <location>
        <begin position="21"/>
        <end position="163"/>
    </location>
</feature>
<gene>
    <name evidence="2" type="ORF">DICPUDRAFT_96696</name>
</gene>
<organism evidence="2 3">
    <name type="scientific">Dictyostelium purpureum</name>
    <name type="common">Slime mold</name>
    <dbReference type="NCBI Taxonomy" id="5786"/>
    <lineage>
        <taxon>Eukaryota</taxon>
        <taxon>Amoebozoa</taxon>
        <taxon>Evosea</taxon>
        <taxon>Eumycetozoa</taxon>
        <taxon>Dictyostelia</taxon>
        <taxon>Dictyosteliales</taxon>
        <taxon>Dictyosteliaceae</taxon>
        <taxon>Dictyostelium</taxon>
    </lineage>
</organism>
<protein>
    <submittedName>
        <fullName evidence="2">Uncharacterized protein</fullName>
    </submittedName>
</protein>